<keyword evidence="1" id="KW-1133">Transmembrane helix</keyword>
<dbReference type="STRING" id="1223515.B842_06205"/>
<protein>
    <recommendedName>
        <fullName evidence="5">Integral membrane protein</fullName>
    </recommendedName>
</protein>
<keyword evidence="4" id="KW-1185">Reference proteome</keyword>
<feature type="transmembrane region" description="Helical" evidence="1">
    <location>
        <begin position="106"/>
        <end position="125"/>
    </location>
</feature>
<feature type="chain" id="PRO_5038793721" description="Integral membrane protein" evidence="2">
    <location>
        <begin position="28"/>
        <end position="133"/>
    </location>
</feature>
<evidence type="ECO:0000256" key="1">
    <source>
        <dbReference type="SAM" id="Phobius"/>
    </source>
</evidence>
<feature type="signal peptide" evidence="2">
    <location>
        <begin position="1"/>
        <end position="27"/>
    </location>
</feature>
<gene>
    <name evidence="3" type="ORF">B842_06205</name>
</gene>
<organism evidence="3 4">
    <name type="scientific">Corynebacterium humireducens NBRC 106098 = DSM 45392</name>
    <dbReference type="NCBI Taxonomy" id="1223515"/>
    <lineage>
        <taxon>Bacteria</taxon>
        <taxon>Bacillati</taxon>
        <taxon>Actinomycetota</taxon>
        <taxon>Actinomycetes</taxon>
        <taxon>Mycobacteriales</taxon>
        <taxon>Corynebacteriaceae</taxon>
        <taxon>Corynebacterium</taxon>
    </lineage>
</organism>
<dbReference type="HOGENOM" id="CLU_1903157_0_0_11"/>
<sequence length="133" mass="14433">MSDMTGRPPHSITRIILVLSASACAYAASASTGPDGTDFSPLAISVLLASLALFAVALTVQIICTFRYRPLWFESVFPAVVGGGILVFSYLWTIPLRDTPTIFHPALFFQVTGVSWVVLSLIAAFRRFHRSSP</sequence>
<evidence type="ECO:0000313" key="4">
    <source>
        <dbReference type="Proteomes" id="UP000031524"/>
    </source>
</evidence>
<keyword evidence="1" id="KW-0812">Transmembrane</keyword>
<dbReference type="RefSeq" id="WP_061241384.1">
    <property type="nucleotide sequence ID" value="NZ_BCSU01000002.1"/>
</dbReference>
<accession>A0A0B5D2G7</accession>
<name>A0A0B5D2G7_9CORY</name>
<feature type="transmembrane region" description="Helical" evidence="1">
    <location>
        <begin position="40"/>
        <end position="64"/>
    </location>
</feature>
<reference evidence="3 4" key="1">
    <citation type="submission" date="2013-04" db="EMBL/GenBank/DDBJ databases">
        <title>Complete genome sequence of Corynebacterium humireducens DSM 45392(T), isolated from a wastewater-fed microbial fuel cell.</title>
        <authorList>
            <person name="Ruckert C."/>
            <person name="Albersmeier A."/>
            <person name="Kalinowski J."/>
        </authorList>
    </citation>
    <scope>NUCLEOTIDE SEQUENCE [LARGE SCALE GENOMIC DNA]</scope>
    <source>
        <strain evidence="4">MFC-5</strain>
    </source>
</reference>
<dbReference type="Proteomes" id="UP000031524">
    <property type="component" value="Chromosome"/>
</dbReference>
<proteinExistence type="predicted"/>
<dbReference type="EMBL" id="CP005286">
    <property type="protein sequence ID" value="AJE33090.1"/>
    <property type="molecule type" value="Genomic_DNA"/>
</dbReference>
<evidence type="ECO:0008006" key="5">
    <source>
        <dbReference type="Google" id="ProtNLM"/>
    </source>
</evidence>
<evidence type="ECO:0000313" key="3">
    <source>
        <dbReference type="EMBL" id="AJE33090.1"/>
    </source>
</evidence>
<keyword evidence="1" id="KW-0472">Membrane</keyword>
<dbReference type="KEGG" id="chm:B842_06205"/>
<dbReference type="AlphaFoldDB" id="A0A0B5D2G7"/>
<feature type="transmembrane region" description="Helical" evidence="1">
    <location>
        <begin position="76"/>
        <end position="94"/>
    </location>
</feature>
<keyword evidence="2" id="KW-0732">Signal</keyword>
<evidence type="ECO:0000256" key="2">
    <source>
        <dbReference type="SAM" id="SignalP"/>
    </source>
</evidence>